<dbReference type="RefSeq" id="WP_241346393.1">
    <property type="nucleotide sequence ID" value="NZ_JAKZGP010000003.1"/>
</dbReference>
<evidence type="ECO:0008006" key="3">
    <source>
        <dbReference type="Google" id="ProtNLM"/>
    </source>
</evidence>
<gene>
    <name evidence="1" type="ORF">MM239_02715</name>
</gene>
<dbReference type="InterPro" id="IPR035965">
    <property type="entry name" value="PAS-like_dom_sf"/>
</dbReference>
<proteinExistence type="predicted"/>
<evidence type="ECO:0000313" key="1">
    <source>
        <dbReference type="EMBL" id="MCH7408294.1"/>
    </source>
</evidence>
<dbReference type="EMBL" id="JAKZGP010000003">
    <property type="protein sequence ID" value="MCH7408294.1"/>
    <property type="molecule type" value="Genomic_DNA"/>
</dbReference>
<keyword evidence="2" id="KW-1185">Reference proteome</keyword>
<dbReference type="SUPFAM" id="SSF55785">
    <property type="entry name" value="PYP-like sensor domain (PAS domain)"/>
    <property type="match status" value="1"/>
</dbReference>
<accession>A0ABS9UWG6</accession>
<sequence length="213" mass="24787">MKATEKRPIIESNYFYHLKIGERGVIIDANKKFKRQISLDQNTLFQESIQNMLHANDYILFQKRTEIALVENEESFTMELRIKGIAEGEFKRTRWEFQLFNSPNTQIKMIGFGHDIISNKDKKKAIKKKKSNSILEQQSEFLKKLTFNQSHLMRAKLANIIGILEVIQPQNNPEEIPELISILKEEAQKLDNALQESIHSSSSLNQQNLENVD</sequence>
<dbReference type="Proteomes" id="UP001165489">
    <property type="component" value="Unassembled WGS sequence"/>
</dbReference>
<protein>
    <recommendedName>
        <fullName evidence="3">PAS fold-containing protein</fullName>
    </recommendedName>
</protein>
<dbReference type="Gene3D" id="3.30.450.20">
    <property type="entry name" value="PAS domain"/>
    <property type="match status" value="1"/>
</dbReference>
<evidence type="ECO:0000313" key="2">
    <source>
        <dbReference type="Proteomes" id="UP001165489"/>
    </source>
</evidence>
<comment type="caution">
    <text evidence="1">The sequence shown here is derived from an EMBL/GenBank/DDBJ whole genome shotgun (WGS) entry which is preliminary data.</text>
</comment>
<organism evidence="1 2">
    <name type="scientific">Belliella filtrata</name>
    <dbReference type="NCBI Taxonomy" id="2923435"/>
    <lineage>
        <taxon>Bacteria</taxon>
        <taxon>Pseudomonadati</taxon>
        <taxon>Bacteroidota</taxon>
        <taxon>Cytophagia</taxon>
        <taxon>Cytophagales</taxon>
        <taxon>Cyclobacteriaceae</taxon>
        <taxon>Belliella</taxon>
    </lineage>
</organism>
<reference evidence="1" key="1">
    <citation type="submission" date="2022-03" db="EMBL/GenBank/DDBJ databases">
        <title>De novo assembled genomes of Belliella spp. (Cyclobacteriaceae) strains.</title>
        <authorList>
            <person name="Szabo A."/>
            <person name="Korponai K."/>
            <person name="Felfoldi T."/>
        </authorList>
    </citation>
    <scope>NUCLEOTIDE SEQUENCE</scope>
    <source>
        <strain evidence="1">DSM 111904</strain>
    </source>
</reference>
<name>A0ABS9UWG6_9BACT</name>